<dbReference type="GO" id="GO:0001786">
    <property type="term" value="F:phosphatidylserine binding"/>
    <property type="evidence" value="ECO:0007669"/>
    <property type="project" value="TreeGrafter"/>
</dbReference>
<evidence type="ECO:0000313" key="6">
    <source>
        <dbReference type="Proteomes" id="UP000775872"/>
    </source>
</evidence>
<keyword evidence="2" id="KW-0677">Repeat</keyword>
<evidence type="ECO:0000256" key="3">
    <source>
        <dbReference type="ARBA" id="ARBA00023216"/>
    </source>
</evidence>
<dbReference type="PROSITE" id="PS51897">
    <property type="entry name" value="ANNEXIN_2"/>
    <property type="match status" value="4"/>
</dbReference>
<dbReference type="AlphaFoldDB" id="A0A9N9Z8W4"/>
<dbReference type="GO" id="GO:0012506">
    <property type="term" value="C:vesicle membrane"/>
    <property type="evidence" value="ECO:0007669"/>
    <property type="project" value="TreeGrafter"/>
</dbReference>
<reference evidence="6" key="1">
    <citation type="submission" date="2019-06" db="EMBL/GenBank/DDBJ databases">
        <authorList>
            <person name="Broberg M."/>
        </authorList>
    </citation>
    <scope>NUCLEOTIDE SEQUENCE [LARGE SCALE GENOMIC DNA]</scope>
</reference>
<feature type="compositionally biased region" description="Low complexity" evidence="4">
    <location>
        <begin position="1"/>
        <end position="14"/>
    </location>
</feature>
<dbReference type="InterPro" id="IPR001464">
    <property type="entry name" value="Annexin"/>
</dbReference>
<dbReference type="Gene3D" id="1.10.220.10">
    <property type="entry name" value="Annexin"/>
    <property type="match status" value="4"/>
</dbReference>
<feature type="compositionally biased region" description="Low complexity" evidence="4">
    <location>
        <begin position="57"/>
        <end position="68"/>
    </location>
</feature>
<evidence type="ECO:0000313" key="5">
    <source>
        <dbReference type="EMBL" id="CAH0051043.1"/>
    </source>
</evidence>
<comment type="caution">
    <text evidence="5">The sequence shown here is derived from an EMBL/GenBank/DDBJ whole genome shotgun (WGS) entry which is preliminary data.</text>
</comment>
<keyword evidence="6" id="KW-1185">Reference proteome</keyword>
<sequence>MNPYQQQYDQPPSGGYQGYQPPPSQAPPAGHFQQPYGAAHGQQYPPQGQPPYPGQPPQQFSGQASPAQPYGPPPPQQFPGQTQPPPHQGYSNQPPPQQYGQQQAYGVPFGQPAQSGAYQYNQQPPFGAAPPQQWQQPFGQPYGQLPAGPPAPPSPGYDVSQKQFYQPVDTNADVEGLRKAMKGMGCDEKALIKILTGPKYVNPWAMQQLVADYNKRFLRDLANDIKSETRGDFEDALLALIRGPLDNDVRTLHKAMDRAGTDETALADVLLCRTNADVKAIVAEYKRLGGKDLLAEIKSEVNDTLFRIYSMALAAGSAEPSAPVNPLDVESKVTELHRSTEGVVGASAVSVAQIFINSNEAQIRAISEAYRNKYHRPLQDVIEKEFRGDTEDALLHILLMSSDHAKADAQWLHSPLMGRMGVKDKQFIYRLTSLYWNPPRLAAAKDAYKTVYRKALKTDVKEALRGDYEDLCVALLGGD</sequence>
<dbReference type="SMART" id="SM00335">
    <property type="entry name" value="ANX"/>
    <property type="match status" value="4"/>
</dbReference>
<dbReference type="OrthoDB" id="37886at2759"/>
<dbReference type="GO" id="GO:0005886">
    <property type="term" value="C:plasma membrane"/>
    <property type="evidence" value="ECO:0007669"/>
    <property type="project" value="TreeGrafter"/>
</dbReference>
<dbReference type="PRINTS" id="PR00196">
    <property type="entry name" value="ANNEXIN"/>
</dbReference>
<proteinExistence type="inferred from homology"/>
<evidence type="ECO:0000256" key="1">
    <source>
        <dbReference type="ARBA" id="ARBA00007831"/>
    </source>
</evidence>
<feature type="compositionally biased region" description="Low complexity" evidence="4">
    <location>
        <begin position="122"/>
        <end position="146"/>
    </location>
</feature>
<protein>
    <recommendedName>
        <fullName evidence="7">Annexin</fullName>
    </recommendedName>
</protein>
<reference evidence="5 6" key="2">
    <citation type="submission" date="2021-10" db="EMBL/GenBank/DDBJ databases">
        <authorList>
            <person name="Piombo E."/>
        </authorList>
    </citation>
    <scope>NUCLEOTIDE SEQUENCE [LARGE SCALE GENOMIC DNA]</scope>
</reference>
<dbReference type="GO" id="GO:0005509">
    <property type="term" value="F:calcium ion binding"/>
    <property type="evidence" value="ECO:0007669"/>
    <property type="project" value="InterPro"/>
</dbReference>
<organism evidence="5 6">
    <name type="scientific">Clonostachys solani</name>
    <dbReference type="NCBI Taxonomy" id="160281"/>
    <lineage>
        <taxon>Eukaryota</taxon>
        <taxon>Fungi</taxon>
        <taxon>Dikarya</taxon>
        <taxon>Ascomycota</taxon>
        <taxon>Pezizomycotina</taxon>
        <taxon>Sordariomycetes</taxon>
        <taxon>Hypocreomycetidae</taxon>
        <taxon>Hypocreales</taxon>
        <taxon>Bionectriaceae</taxon>
        <taxon>Clonostachys</taxon>
    </lineage>
</organism>
<evidence type="ECO:0000256" key="4">
    <source>
        <dbReference type="SAM" id="MobiDB-lite"/>
    </source>
</evidence>
<dbReference type="InterPro" id="IPR037104">
    <property type="entry name" value="Annexin_sf"/>
</dbReference>
<accession>A0A9N9Z8W4</accession>
<dbReference type="EMBL" id="CABFOC020000039">
    <property type="protein sequence ID" value="CAH0051043.1"/>
    <property type="molecule type" value="Genomic_DNA"/>
</dbReference>
<comment type="similarity">
    <text evidence="1">Belongs to the annexin family.</text>
</comment>
<evidence type="ECO:0000256" key="2">
    <source>
        <dbReference type="ARBA" id="ARBA00022737"/>
    </source>
</evidence>
<feature type="compositionally biased region" description="Pro residues" evidence="4">
    <location>
        <begin position="47"/>
        <end position="56"/>
    </location>
</feature>
<dbReference type="SUPFAM" id="SSF47874">
    <property type="entry name" value="Annexin"/>
    <property type="match status" value="1"/>
</dbReference>
<feature type="compositionally biased region" description="Polar residues" evidence="4">
    <location>
        <begin position="112"/>
        <end position="121"/>
    </location>
</feature>
<dbReference type="Proteomes" id="UP000775872">
    <property type="component" value="Unassembled WGS sequence"/>
</dbReference>
<gene>
    <name evidence="5" type="ORF">CSOL1703_00015939</name>
</gene>
<dbReference type="Pfam" id="PF00191">
    <property type="entry name" value="Annexin"/>
    <property type="match status" value="4"/>
</dbReference>
<dbReference type="FunFam" id="1.10.220.10:FF:000005">
    <property type="entry name" value="Annexin"/>
    <property type="match status" value="1"/>
</dbReference>
<dbReference type="GO" id="GO:0005544">
    <property type="term" value="F:calcium-dependent phospholipid binding"/>
    <property type="evidence" value="ECO:0007669"/>
    <property type="project" value="InterPro"/>
</dbReference>
<feature type="region of interest" description="Disordered" evidence="4">
    <location>
        <begin position="1"/>
        <end position="161"/>
    </location>
</feature>
<dbReference type="GO" id="GO:0005737">
    <property type="term" value="C:cytoplasm"/>
    <property type="evidence" value="ECO:0007669"/>
    <property type="project" value="TreeGrafter"/>
</dbReference>
<feature type="compositionally biased region" description="Pro residues" evidence="4">
    <location>
        <begin position="69"/>
        <end position="97"/>
    </location>
</feature>
<keyword evidence="3" id="KW-0041">Annexin</keyword>
<dbReference type="InterPro" id="IPR018502">
    <property type="entry name" value="Annexin_repeat"/>
</dbReference>
<evidence type="ECO:0008006" key="7">
    <source>
        <dbReference type="Google" id="ProtNLM"/>
    </source>
</evidence>
<dbReference type="PANTHER" id="PTHR10502">
    <property type="entry name" value="ANNEXIN"/>
    <property type="match status" value="1"/>
</dbReference>
<dbReference type="PANTHER" id="PTHR10502:SF102">
    <property type="entry name" value="ANNEXIN B11"/>
    <property type="match status" value="1"/>
</dbReference>
<dbReference type="GO" id="GO:0005634">
    <property type="term" value="C:nucleus"/>
    <property type="evidence" value="ECO:0007669"/>
    <property type="project" value="TreeGrafter"/>
</dbReference>
<name>A0A9N9Z8W4_9HYPO</name>